<dbReference type="EMBL" id="GBXM01099840">
    <property type="protein sequence ID" value="JAH08737.1"/>
    <property type="molecule type" value="Transcribed_RNA"/>
</dbReference>
<protein>
    <submittedName>
        <fullName evidence="1">Uncharacterized protein</fullName>
    </submittedName>
</protein>
<organism evidence="1">
    <name type="scientific">Anguilla anguilla</name>
    <name type="common">European freshwater eel</name>
    <name type="synonym">Muraena anguilla</name>
    <dbReference type="NCBI Taxonomy" id="7936"/>
    <lineage>
        <taxon>Eukaryota</taxon>
        <taxon>Metazoa</taxon>
        <taxon>Chordata</taxon>
        <taxon>Craniata</taxon>
        <taxon>Vertebrata</taxon>
        <taxon>Euteleostomi</taxon>
        <taxon>Actinopterygii</taxon>
        <taxon>Neopterygii</taxon>
        <taxon>Teleostei</taxon>
        <taxon>Anguilliformes</taxon>
        <taxon>Anguillidae</taxon>
        <taxon>Anguilla</taxon>
    </lineage>
</organism>
<dbReference type="AlphaFoldDB" id="A0A0E9PWU9"/>
<proteinExistence type="predicted"/>
<name>A0A0E9PWU9_ANGAN</name>
<evidence type="ECO:0000313" key="1">
    <source>
        <dbReference type="EMBL" id="JAH08737.1"/>
    </source>
</evidence>
<sequence length="23" mass="2776">MTTKIIKIKQNSIVVLFYFVFSR</sequence>
<reference evidence="1" key="2">
    <citation type="journal article" date="2015" name="Fish Shellfish Immunol.">
        <title>Early steps in the European eel (Anguilla anguilla)-Vibrio vulnificus interaction in the gills: Role of the RtxA13 toxin.</title>
        <authorList>
            <person name="Callol A."/>
            <person name="Pajuelo D."/>
            <person name="Ebbesson L."/>
            <person name="Teles M."/>
            <person name="MacKenzie S."/>
            <person name="Amaro C."/>
        </authorList>
    </citation>
    <scope>NUCLEOTIDE SEQUENCE</scope>
</reference>
<accession>A0A0E9PWU9</accession>
<reference evidence="1" key="1">
    <citation type="submission" date="2014-11" db="EMBL/GenBank/DDBJ databases">
        <authorList>
            <person name="Amaro Gonzalez C."/>
        </authorList>
    </citation>
    <scope>NUCLEOTIDE SEQUENCE</scope>
</reference>